<dbReference type="Pfam" id="PF00072">
    <property type="entry name" value="Response_reg"/>
    <property type="match status" value="1"/>
</dbReference>
<dbReference type="PRINTS" id="PR01590">
    <property type="entry name" value="HTHFIS"/>
</dbReference>
<keyword evidence="2" id="KW-0067">ATP-binding</keyword>
<evidence type="ECO:0000259" key="7">
    <source>
        <dbReference type="PROSITE" id="PS50110"/>
    </source>
</evidence>
<dbReference type="CDD" id="cd00156">
    <property type="entry name" value="REC"/>
    <property type="match status" value="1"/>
</dbReference>
<evidence type="ECO:0000256" key="5">
    <source>
        <dbReference type="PROSITE-ProRule" id="PRU00169"/>
    </source>
</evidence>
<dbReference type="Gene3D" id="3.40.50.300">
    <property type="entry name" value="P-loop containing nucleotide triphosphate hydrolases"/>
    <property type="match status" value="1"/>
</dbReference>
<sequence>MNGKILIVEDNISLSMLEKEWLEMDGYEVVTAMGEPVARGHIRKGSFDLIFSDVRLPEGDGISFLEWIVKERIRIPFIIMTDYASYPDAVRAIKLGAADYLPKPVYRERLLELAHDLLKLPSAVRNRGKSLFKRISCQALYVDKMARLVGPTDISVLILGANGTGKESVAQSIHGYSERCQMPFVAVNCAVIPRELAPSMFFGHVKGAFTGADTNREGYFGRTEGGTLFLDEIGTLSFEVQSMLLRVLQENTYMPVGGNREKRADVRIISATNEDLSKAVREGRFREDLYHRLNEFEIRQPSLAECKEDILPLAEFFRERFSKELRRETAGFSDGAKRLLLSYPWPGNIRELRNKVKRAVLVSEHPLLSGEDMDIHFEMTSVKDTLYEEKKESPALSLRDDTQEIGRIRLAVEKAKGNLTEAARLLGVSRVTLYAKLKKYGITELYPNKSTGKK</sequence>
<keyword evidence="4" id="KW-0804">Transcription</keyword>
<keyword evidence="8" id="KW-0238">DNA-binding</keyword>
<gene>
    <name evidence="8" type="ORF">GGR06_003593</name>
</gene>
<dbReference type="GO" id="GO:0005524">
    <property type="term" value="F:ATP binding"/>
    <property type="evidence" value="ECO:0007669"/>
    <property type="project" value="UniProtKB-KW"/>
</dbReference>
<dbReference type="InterPro" id="IPR001789">
    <property type="entry name" value="Sig_transdc_resp-reg_receiver"/>
</dbReference>
<dbReference type="Pfam" id="PF00158">
    <property type="entry name" value="Sigma54_activat"/>
    <property type="match status" value="1"/>
</dbReference>
<dbReference type="InterPro" id="IPR003593">
    <property type="entry name" value="AAA+_ATPase"/>
</dbReference>
<accession>A0A840D425</accession>
<reference evidence="8" key="1">
    <citation type="submission" date="2020-08" db="EMBL/GenBank/DDBJ databases">
        <title>Genomic Encyclopedia of Type Strains, Phase IV (KMG-IV): sequencing the most valuable type-strain genomes for metagenomic binning, comparative biology and taxonomic classification.</title>
        <authorList>
            <person name="Goeker M."/>
        </authorList>
    </citation>
    <scope>NUCLEOTIDE SEQUENCE [LARGE SCALE GENOMIC DNA]</scope>
    <source>
        <strain evidence="8">DSM 105720</strain>
    </source>
</reference>
<feature type="domain" description="Response regulatory" evidence="7">
    <location>
        <begin position="4"/>
        <end position="118"/>
    </location>
</feature>
<dbReference type="FunFam" id="3.40.50.300:FF:000006">
    <property type="entry name" value="DNA-binding transcriptional regulator NtrC"/>
    <property type="match status" value="1"/>
</dbReference>
<dbReference type="PANTHER" id="PTHR32071:SF14">
    <property type="entry name" value="TRANSCRIPTIONAL REGULATORY PROTEIN RTCR"/>
    <property type="match status" value="1"/>
</dbReference>
<evidence type="ECO:0000313" key="8">
    <source>
        <dbReference type="EMBL" id="MBB4045771.1"/>
    </source>
</evidence>
<dbReference type="Proteomes" id="UP000560658">
    <property type="component" value="Unassembled WGS sequence"/>
</dbReference>
<evidence type="ECO:0000256" key="2">
    <source>
        <dbReference type="ARBA" id="ARBA00022840"/>
    </source>
</evidence>
<keyword evidence="9" id="KW-1185">Reference proteome</keyword>
<proteinExistence type="predicted"/>
<evidence type="ECO:0000256" key="4">
    <source>
        <dbReference type="ARBA" id="ARBA00023163"/>
    </source>
</evidence>
<evidence type="ECO:0000259" key="6">
    <source>
        <dbReference type="PROSITE" id="PS50045"/>
    </source>
</evidence>
<dbReference type="InterPro" id="IPR002197">
    <property type="entry name" value="HTH_Fis"/>
</dbReference>
<dbReference type="GO" id="GO:0006355">
    <property type="term" value="P:regulation of DNA-templated transcription"/>
    <property type="evidence" value="ECO:0007669"/>
    <property type="project" value="InterPro"/>
</dbReference>
<dbReference type="Pfam" id="PF02954">
    <property type="entry name" value="HTH_8"/>
    <property type="match status" value="1"/>
</dbReference>
<dbReference type="PROSITE" id="PS50045">
    <property type="entry name" value="SIGMA54_INTERACT_4"/>
    <property type="match status" value="1"/>
</dbReference>
<dbReference type="SUPFAM" id="SSF46689">
    <property type="entry name" value="Homeodomain-like"/>
    <property type="match status" value="1"/>
</dbReference>
<name>A0A840D425_9BACE</name>
<feature type="domain" description="Sigma-54 factor interaction" evidence="6">
    <location>
        <begin position="142"/>
        <end position="361"/>
    </location>
</feature>
<dbReference type="InterPro" id="IPR058031">
    <property type="entry name" value="AAA_lid_NorR"/>
</dbReference>
<dbReference type="GO" id="GO:0000160">
    <property type="term" value="P:phosphorelay signal transduction system"/>
    <property type="evidence" value="ECO:0007669"/>
    <property type="project" value="InterPro"/>
</dbReference>
<feature type="modified residue" description="4-aspartylphosphate" evidence="5">
    <location>
        <position position="53"/>
    </location>
</feature>
<dbReference type="InterPro" id="IPR027417">
    <property type="entry name" value="P-loop_NTPase"/>
</dbReference>
<dbReference type="SMART" id="SM00382">
    <property type="entry name" value="AAA"/>
    <property type="match status" value="1"/>
</dbReference>
<dbReference type="Gene3D" id="3.40.50.2300">
    <property type="match status" value="1"/>
</dbReference>
<dbReference type="InterPro" id="IPR002078">
    <property type="entry name" value="Sigma_54_int"/>
</dbReference>
<dbReference type="RefSeq" id="WP_183209339.1">
    <property type="nucleotide sequence ID" value="NZ_JACIER010000018.1"/>
</dbReference>
<dbReference type="InterPro" id="IPR009057">
    <property type="entry name" value="Homeodomain-like_sf"/>
</dbReference>
<protein>
    <submittedName>
        <fullName evidence="8">DNA-binding NtrC family response regulator</fullName>
    </submittedName>
</protein>
<dbReference type="PANTHER" id="PTHR32071">
    <property type="entry name" value="TRANSCRIPTIONAL REGULATORY PROTEIN"/>
    <property type="match status" value="1"/>
</dbReference>
<organism evidence="8 9">
    <name type="scientific">Bacteroides reticulotermitis</name>
    <dbReference type="NCBI Taxonomy" id="1133319"/>
    <lineage>
        <taxon>Bacteria</taxon>
        <taxon>Pseudomonadati</taxon>
        <taxon>Bacteroidota</taxon>
        <taxon>Bacteroidia</taxon>
        <taxon>Bacteroidales</taxon>
        <taxon>Bacteroidaceae</taxon>
        <taxon>Bacteroides</taxon>
    </lineage>
</organism>
<keyword evidence="5" id="KW-0597">Phosphoprotein</keyword>
<dbReference type="InterPro" id="IPR011006">
    <property type="entry name" value="CheY-like_superfamily"/>
</dbReference>
<dbReference type="GO" id="GO:0043565">
    <property type="term" value="F:sequence-specific DNA binding"/>
    <property type="evidence" value="ECO:0007669"/>
    <property type="project" value="InterPro"/>
</dbReference>
<dbReference type="PROSITE" id="PS50110">
    <property type="entry name" value="RESPONSE_REGULATORY"/>
    <property type="match status" value="1"/>
</dbReference>
<keyword evidence="3" id="KW-0805">Transcription regulation</keyword>
<evidence type="ECO:0000256" key="3">
    <source>
        <dbReference type="ARBA" id="ARBA00023015"/>
    </source>
</evidence>
<dbReference type="Gene3D" id="1.10.10.60">
    <property type="entry name" value="Homeodomain-like"/>
    <property type="match status" value="1"/>
</dbReference>
<dbReference type="SMART" id="SM00448">
    <property type="entry name" value="REC"/>
    <property type="match status" value="1"/>
</dbReference>
<keyword evidence="1" id="KW-0547">Nucleotide-binding</keyword>
<dbReference type="EMBL" id="JACIER010000018">
    <property type="protein sequence ID" value="MBB4045771.1"/>
    <property type="molecule type" value="Genomic_DNA"/>
</dbReference>
<evidence type="ECO:0000256" key="1">
    <source>
        <dbReference type="ARBA" id="ARBA00022741"/>
    </source>
</evidence>
<evidence type="ECO:0000313" key="9">
    <source>
        <dbReference type="Proteomes" id="UP000560658"/>
    </source>
</evidence>
<dbReference type="PROSITE" id="PS00688">
    <property type="entry name" value="SIGMA54_INTERACT_3"/>
    <property type="match status" value="1"/>
</dbReference>
<dbReference type="AlphaFoldDB" id="A0A840D425"/>
<dbReference type="CDD" id="cd00009">
    <property type="entry name" value="AAA"/>
    <property type="match status" value="1"/>
</dbReference>
<comment type="caution">
    <text evidence="8">The sequence shown here is derived from an EMBL/GenBank/DDBJ whole genome shotgun (WGS) entry which is preliminary data.</text>
</comment>
<dbReference type="SUPFAM" id="SSF52540">
    <property type="entry name" value="P-loop containing nucleoside triphosphate hydrolases"/>
    <property type="match status" value="1"/>
</dbReference>
<dbReference type="InterPro" id="IPR025944">
    <property type="entry name" value="Sigma_54_int_dom_CS"/>
</dbReference>
<dbReference type="Pfam" id="PF25601">
    <property type="entry name" value="AAA_lid_14"/>
    <property type="match status" value="1"/>
</dbReference>
<dbReference type="Gene3D" id="1.10.8.60">
    <property type="match status" value="1"/>
</dbReference>
<dbReference type="SUPFAM" id="SSF52172">
    <property type="entry name" value="CheY-like"/>
    <property type="match status" value="1"/>
</dbReference>